<dbReference type="KEGG" id="dvn:HQ394_14720"/>
<gene>
    <name evidence="1" type="ORF">HQ394_14720</name>
</gene>
<organism evidence="1 2">
    <name type="scientific">Defluviicoccus vanus</name>
    <dbReference type="NCBI Taxonomy" id="111831"/>
    <lineage>
        <taxon>Bacteria</taxon>
        <taxon>Pseudomonadati</taxon>
        <taxon>Pseudomonadota</taxon>
        <taxon>Alphaproteobacteria</taxon>
        <taxon>Rhodospirillales</taxon>
        <taxon>Rhodospirillaceae</taxon>
        <taxon>Defluviicoccus</taxon>
    </lineage>
</organism>
<dbReference type="RefSeq" id="WP_190260839.1">
    <property type="nucleotide sequence ID" value="NZ_CP053923.1"/>
</dbReference>
<evidence type="ECO:0008006" key="3">
    <source>
        <dbReference type="Google" id="ProtNLM"/>
    </source>
</evidence>
<keyword evidence="2" id="KW-1185">Reference proteome</keyword>
<evidence type="ECO:0000313" key="1">
    <source>
        <dbReference type="EMBL" id="QNT70358.1"/>
    </source>
</evidence>
<protein>
    <recommendedName>
        <fullName evidence="3">Nucleoside 2-deoxyribosyltransferase</fullName>
    </recommendedName>
</protein>
<evidence type="ECO:0000313" key="2">
    <source>
        <dbReference type="Proteomes" id="UP000516369"/>
    </source>
</evidence>
<sequence>MANILVVGHYDETAEKAWRECLSGLPGTDNGAMESSTNAKRIRELANQLGKTIVERNHVLFGCAETLLDRFVAEGAKAWLCSQCTAVGGRIVSYVCRNAERSHNIGDFIYSDSSTWSRLEANIPFPEAIVKADVIILLGENQHVQIITFWAQIAEKPILPVTSFSSHQLHLNKEDIHRIFRHEMQQFDRKYGDRITRDEYEVLKKAFPNSSGNIPQLCESDQRDLQAYAEELVTLAEKVTQSKNCFIIMPFEKALQYTTLAGIFEDCANKCGFSAKRIDHTIGNTTHIIPRIYKEITRSSLVFADVSKPSPNVYYELGFAIGLKKNVIITRRKGVRLPFDINDLPVIDWEGNTAALSASILEKIRAIMEIT</sequence>
<dbReference type="Proteomes" id="UP000516369">
    <property type="component" value="Chromosome"/>
</dbReference>
<reference evidence="1 2" key="1">
    <citation type="submission" date="2020-05" db="EMBL/GenBank/DDBJ databases">
        <title>Complete closed genome sequence of Defluviicoccus vanus.</title>
        <authorList>
            <person name="Bessarab I."/>
            <person name="Arumugam K."/>
            <person name="Maszenan A.M."/>
            <person name="Seviour R.J."/>
            <person name="Williams R.B."/>
        </authorList>
    </citation>
    <scope>NUCLEOTIDE SEQUENCE [LARGE SCALE GENOMIC DNA]</scope>
    <source>
        <strain evidence="1 2">Ben 114</strain>
    </source>
</reference>
<dbReference type="EMBL" id="CP053923">
    <property type="protein sequence ID" value="QNT70358.1"/>
    <property type="molecule type" value="Genomic_DNA"/>
</dbReference>
<name>A0A7H1N3S2_9PROT</name>
<dbReference type="AlphaFoldDB" id="A0A7H1N3S2"/>
<proteinExistence type="predicted"/>
<dbReference type="Gene3D" id="3.40.50.450">
    <property type="match status" value="1"/>
</dbReference>
<accession>A0A7H1N3S2</accession>